<evidence type="ECO:0000313" key="7">
    <source>
        <dbReference type="Proteomes" id="UP000042958"/>
    </source>
</evidence>
<feature type="compositionally biased region" description="Basic residues" evidence="5">
    <location>
        <begin position="209"/>
        <end position="222"/>
    </location>
</feature>
<dbReference type="EMBL" id="CDHK01000003">
    <property type="protein sequence ID" value="CEO58692.1"/>
    <property type="molecule type" value="Genomic_DNA"/>
</dbReference>
<dbReference type="InterPro" id="IPR019186">
    <property type="entry name" value="Nucleolar_protein_12"/>
</dbReference>
<feature type="compositionally biased region" description="Basic and acidic residues" evidence="5">
    <location>
        <begin position="157"/>
        <end position="185"/>
    </location>
</feature>
<name>A0A0F7VHA9_PENBI</name>
<dbReference type="GO" id="GO:0019843">
    <property type="term" value="F:rRNA binding"/>
    <property type="evidence" value="ECO:0007669"/>
    <property type="project" value="TreeGrafter"/>
</dbReference>
<accession>A0A0F7VHA9</accession>
<feature type="compositionally biased region" description="Acidic residues" evidence="5">
    <location>
        <begin position="89"/>
        <end position="110"/>
    </location>
</feature>
<dbReference type="AlphaFoldDB" id="A0A0F7VHA9"/>
<dbReference type="PANTHER" id="PTHR14577">
    <property type="entry name" value="NUCLEOLAR PROTEIN 12"/>
    <property type="match status" value="1"/>
</dbReference>
<evidence type="ECO:0008006" key="8">
    <source>
        <dbReference type="Google" id="ProtNLM"/>
    </source>
</evidence>
<keyword evidence="7" id="KW-1185">Reference proteome</keyword>
<evidence type="ECO:0000256" key="4">
    <source>
        <dbReference type="ARBA" id="ARBA00023242"/>
    </source>
</evidence>
<reference evidence="7" key="1">
    <citation type="journal article" date="2015" name="Genome Announc.">
        <title>Draft genome sequence of the fungus Penicillium brasilianum MG11.</title>
        <authorList>
            <person name="Horn F."/>
            <person name="Linde J."/>
            <person name="Mattern D.J."/>
            <person name="Walther G."/>
            <person name="Guthke R."/>
            <person name="Brakhage A.A."/>
            <person name="Valiante V."/>
        </authorList>
    </citation>
    <scope>NUCLEOTIDE SEQUENCE [LARGE SCALE GENOMIC DNA]</scope>
    <source>
        <strain evidence="7">MG11</strain>
    </source>
</reference>
<dbReference type="Pfam" id="PF09805">
    <property type="entry name" value="Nop25"/>
    <property type="match status" value="1"/>
</dbReference>
<dbReference type="Proteomes" id="UP000042958">
    <property type="component" value="Unassembled WGS sequence"/>
</dbReference>
<evidence type="ECO:0000256" key="5">
    <source>
        <dbReference type="SAM" id="MobiDB-lite"/>
    </source>
</evidence>
<evidence type="ECO:0000256" key="2">
    <source>
        <dbReference type="ARBA" id="ARBA00007175"/>
    </source>
</evidence>
<feature type="region of interest" description="Disordered" evidence="5">
    <location>
        <begin position="157"/>
        <end position="222"/>
    </location>
</feature>
<evidence type="ECO:0000256" key="1">
    <source>
        <dbReference type="ARBA" id="ARBA00004604"/>
    </source>
</evidence>
<dbReference type="GO" id="GO:0005730">
    <property type="term" value="C:nucleolus"/>
    <property type="evidence" value="ECO:0007669"/>
    <property type="project" value="UniProtKB-SubCell"/>
</dbReference>
<keyword evidence="3" id="KW-0175">Coiled coil</keyword>
<feature type="region of interest" description="Disordered" evidence="5">
    <location>
        <begin position="49"/>
        <end position="125"/>
    </location>
</feature>
<proteinExistence type="inferred from homology"/>
<protein>
    <recommendedName>
        <fullName evidence="8">Protein required for cell viability Rrp17</fullName>
    </recommendedName>
</protein>
<comment type="similarity">
    <text evidence="2">Belongs to the RRP17 family.</text>
</comment>
<comment type="subcellular location">
    <subcellularLocation>
        <location evidence="1">Nucleus</location>
        <location evidence="1">Nucleolus</location>
    </subcellularLocation>
</comment>
<gene>
    <name evidence="6" type="ORF">PMG11_03398</name>
</gene>
<feature type="compositionally biased region" description="Basic and acidic residues" evidence="5">
    <location>
        <begin position="49"/>
        <end position="88"/>
    </location>
</feature>
<feature type="compositionally biased region" description="Basic and acidic residues" evidence="5">
    <location>
        <begin position="193"/>
        <end position="203"/>
    </location>
</feature>
<sequence>MGPPFKRRKVGKIDKVEEVSFDPAAREEFLTGFRKRKQQRIKHAQEIAIKRAKEEKRQDRQKLREERAAEFKRAMEEHKLQLKRLKEEDTSDNGESDAEEESDDEWEGIEEPPAVDYEAEYIDEDKYTTVTVEEIDNSREGLRKSILGEDLEELEKAKAKAEEGAKKKAEEEALAAKKRKATTDKPKKKKKQFRYESKQDRKLAAAKQRLSKSKKAKARREK</sequence>
<dbReference type="STRING" id="104259.A0A0F7VHA9"/>
<keyword evidence="4" id="KW-0539">Nucleus</keyword>
<dbReference type="OrthoDB" id="551633at2759"/>
<evidence type="ECO:0000313" key="6">
    <source>
        <dbReference type="EMBL" id="CEO58692.1"/>
    </source>
</evidence>
<dbReference type="PANTHER" id="PTHR14577:SF0">
    <property type="entry name" value="NUCLEOLAR PROTEIN 12"/>
    <property type="match status" value="1"/>
</dbReference>
<organism evidence="6 7">
    <name type="scientific">Penicillium brasilianum</name>
    <dbReference type="NCBI Taxonomy" id="104259"/>
    <lineage>
        <taxon>Eukaryota</taxon>
        <taxon>Fungi</taxon>
        <taxon>Dikarya</taxon>
        <taxon>Ascomycota</taxon>
        <taxon>Pezizomycotina</taxon>
        <taxon>Eurotiomycetes</taxon>
        <taxon>Eurotiomycetidae</taxon>
        <taxon>Eurotiales</taxon>
        <taxon>Aspergillaceae</taxon>
        <taxon>Penicillium</taxon>
    </lineage>
</organism>
<evidence type="ECO:0000256" key="3">
    <source>
        <dbReference type="ARBA" id="ARBA00023054"/>
    </source>
</evidence>